<organism evidence="2 3">
    <name type="scientific">Metarhizium robertsii (strain ARSEF 23 / ATCC MYA-3075)</name>
    <name type="common">Metarhizium anisopliae (strain ARSEF 23)</name>
    <dbReference type="NCBI Taxonomy" id="655844"/>
    <lineage>
        <taxon>Eukaryota</taxon>
        <taxon>Fungi</taxon>
        <taxon>Dikarya</taxon>
        <taxon>Ascomycota</taxon>
        <taxon>Pezizomycotina</taxon>
        <taxon>Sordariomycetes</taxon>
        <taxon>Hypocreomycetidae</taxon>
        <taxon>Hypocreales</taxon>
        <taxon>Clavicipitaceae</taxon>
        <taxon>Metarhizium</taxon>
    </lineage>
</organism>
<dbReference type="AlphaFoldDB" id="A0A0B2XEW0"/>
<dbReference type="RefSeq" id="XP_011411578.1">
    <property type="nucleotide sequence ID" value="XM_011413276.1"/>
</dbReference>
<dbReference type="HOGENOM" id="CLU_860756_0_0_1"/>
<keyword evidence="1" id="KW-0472">Membrane</keyword>
<sequence>MENANCGFKGNSDMYGLGIRLGIYMQWLSSILLNAILKDPSKERGPMNAALVYNVTLLVVIFLLLGPETYAIEFLPIFLFIINGYLTAFGFTFSPTQIRDTREKSMFMCMRIQAILNQVIMPMALLYYSWFWIWGFNHSFAETPCGSSMFLMAHLEDSGVLAARVVYGIISVFFGIYTGLILFVYLVFFPDLLLESVLVSLVGSSIAARHLRQNPLAKLLTIYKTLMRAPRSVTFGFTGLVYNPDDEAERHEPFHKTVRIGMTEQLLNAENGVSIPASQTDGARTVEEIELGQSTIVPTSEPQQEPNSRDLNTSGNFMYELEGFAPLALSVQCTVM</sequence>
<keyword evidence="3" id="KW-1185">Reference proteome</keyword>
<feature type="transmembrane region" description="Helical" evidence="1">
    <location>
        <begin position="17"/>
        <end position="37"/>
    </location>
</feature>
<evidence type="ECO:0000313" key="3">
    <source>
        <dbReference type="Proteomes" id="UP000002498"/>
    </source>
</evidence>
<feature type="transmembrane region" description="Helical" evidence="1">
    <location>
        <begin position="49"/>
        <end position="66"/>
    </location>
</feature>
<evidence type="ECO:0000256" key="1">
    <source>
        <dbReference type="SAM" id="Phobius"/>
    </source>
</evidence>
<feature type="transmembrane region" description="Helical" evidence="1">
    <location>
        <begin position="72"/>
        <end position="93"/>
    </location>
</feature>
<keyword evidence="1" id="KW-1133">Transmembrane helix</keyword>
<proteinExistence type="predicted"/>
<keyword evidence="1" id="KW-0812">Transmembrane</keyword>
<comment type="caution">
    <text evidence="2">The sequence shown here is derived from an EMBL/GenBank/DDBJ whole genome shotgun (WGS) entry which is preliminary data.</text>
</comment>
<dbReference type="OrthoDB" id="3945378at2759"/>
<dbReference type="EMBL" id="ADNJ02000050">
    <property type="protein sequence ID" value="KHO10574.1"/>
    <property type="molecule type" value="Genomic_DNA"/>
</dbReference>
<feature type="transmembrane region" description="Helical" evidence="1">
    <location>
        <begin position="165"/>
        <end position="188"/>
    </location>
</feature>
<dbReference type="Proteomes" id="UP000002498">
    <property type="component" value="Unassembled WGS sequence"/>
</dbReference>
<reference evidence="2 3" key="1">
    <citation type="journal article" date="2011" name="PLoS Genet.">
        <title>Genome sequencing and comparative transcriptomics of the model entomopathogenic fungi Metarhizium anisopliae and M. acridum.</title>
        <authorList>
            <person name="Gao Q."/>
            <person name="Jin K."/>
            <person name="Ying S.H."/>
            <person name="Zhang Y."/>
            <person name="Xiao G."/>
            <person name="Shang Y."/>
            <person name="Duan Z."/>
            <person name="Hu X."/>
            <person name="Xie X.Q."/>
            <person name="Zhou G."/>
            <person name="Peng G."/>
            <person name="Luo Z."/>
            <person name="Huang W."/>
            <person name="Wang B."/>
            <person name="Fang W."/>
            <person name="Wang S."/>
            <person name="Zhong Y."/>
            <person name="Ma L.J."/>
            <person name="St Leger R.J."/>
            <person name="Zhao G.P."/>
            <person name="Pei Y."/>
            <person name="Feng M.G."/>
            <person name="Xia Y."/>
            <person name="Wang C."/>
        </authorList>
    </citation>
    <scope>NUCLEOTIDE SEQUENCE [LARGE SCALE GENOMIC DNA]</scope>
    <source>
        <strain evidence="3">ARSEF 23 / ATCC MYA-3075</strain>
    </source>
</reference>
<feature type="transmembrane region" description="Helical" evidence="1">
    <location>
        <begin position="114"/>
        <end position="134"/>
    </location>
</feature>
<dbReference type="KEGG" id="maj:MAA_11825"/>
<dbReference type="GeneID" id="23633273"/>
<reference evidence="2 3" key="2">
    <citation type="journal article" date="2014" name="Proc. Natl. Acad. Sci. U.S.A.">
        <title>Trajectory and genomic determinants of fungal-pathogen speciation and host adaptation.</title>
        <authorList>
            <person name="Hu X."/>
            <person name="Xiao G."/>
            <person name="Zheng P."/>
            <person name="Shang Y."/>
            <person name="Su Y."/>
            <person name="Zhang X."/>
            <person name="Liu X."/>
            <person name="Zhan S."/>
            <person name="St Leger R.J."/>
            <person name="Wang C."/>
        </authorList>
    </citation>
    <scope>GENOME REANNOTATION</scope>
    <source>
        <strain evidence="3">ARSEF 23 / ATCC MYA-3075</strain>
    </source>
</reference>
<accession>A0A0B2XEW0</accession>
<gene>
    <name evidence="2" type="ORF">MAA_11825</name>
</gene>
<name>A0A0B2XEW0_METRA</name>
<protein>
    <submittedName>
        <fullName evidence="2">Beta-ketoacyl synthase</fullName>
    </submittedName>
</protein>
<evidence type="ECO:0000313" key="2">
    <source>
        <dbReference type="EMBL" id="KHO10574.1"/>
    </source>
</evidence>